<keyword evidence="3" id="KW-1185">Reference proteome</keyword>
<protein>
    <submittedName>
        <fullName evidence="2">PilZ domain-containing protein</fullName>
    </submittedName>
</protein>
<gene>
    <name evidence="2" type="ORF">IRL76_13320</name>
</gene>
<sequence>MDFTSGHVSDQFGLASASDQRSAPRYTSLIRAAKLVCGQGEFVCVIRDVSSTGVSLRTFHALPTDVSIALELQNGETYELRQVRRNGFEASYRFLKPVPVERLIHENWNFPKRQLRLNLVMPLTISTLTQKANALSLNISQQGARVECDAVFAIDQNVRVYNDFVPEIRCKVRWRRDANYGLAFDNFFTLREFALLAARVQCPILLTEENQ</sequence>
<dbReference type="AlphaFoldDB" id="A0A7S8F451"/>
<reference evidence="2 3" key="1">
    <citation type="submission" date="2020-11" db="EMBL/GenBank/DDBJ databases">
        <title>The genome sequence of Erythrobacter sp. 6D36.</title>
        <authorList>
            <person name="Liu Y."/>
        </authorList>
    </citation>
    <scope>NUCLEOTIDE SEQUENCE [LARGE SCALE GENOMIC DNA]</scope>
    <source>
        <strain evidence="2 3">6D36</strain>
    </source>
</reference>
<feature type="domain" description="PilZ" evidence="1">
    <location>
        <begin position="114"/>
        <end position="187"/>
    </location>
</feature>
<dbReference type="SUPFAM" id="SSF141371">
    <property type="entry name" value="PilZ domain-like"/>
    <property type="match status" value="2"/>
</dbReference>
<dbReference type="Pfam" id="PF07238">
    <property type="entry name" value="PilZ"/>
    <property type="match status" value="1"/>
</dbReference>
<dbReference type="Proteomes" id="UP000594459">
    <property type="component" value="Chromosome"/>
</dbReference>
<evidence type="ECO:0000259" key="1">
    <source>
        <dbReference type="Pfam" id="PF07238"/>
    </source>
</evidence>
<name>A0A7S8F451_9SPHN</name>
<dbReference type="InterPro" id="IPR009875">
    <property type="entry name" value="PilZ_domain"/>
</dbReference>
<evidence type="ECO:0000313" key="2">
    <source>
        <dbReference type="EMBL" id="QPC98797.1"/>
    </source>
</evidence>
<dbReference type="KEGG" id="qso:IRL76_13320"/>
<proteinExistence type="predicted"/>
<dbReference type="GO" id="GO:0035438">
    <property type="term" value="F:cyclic-di-GMP binding"/>
    <property type="evidence" value="ECO:0007669"/>
    <property type="project" value="InterPro"/>
</dbReference>
<evidence type="ECO:0000313" key="3">
    <source>
        <dbReference type="Proteomes" id="UP000594459"/>
    </source>
</evidence>
<dbReference type="EMBL" id="CP064654">
    <property type="protein sequence ID" value="QPC98797.1"/>
    <property type="molecule type" value="Genomic_DNA"/>
</dbReference>
<organism evidence="2 3">
    <name type="scientific">Qipengyuania soli</name>
    <dbReference type="NCBI Taxonomy" id="2782568"/>
    <lineage>
        <taxon>Bacteria</taxon>
        <taxon>Pseudomonadati</taxon>
        <taxon>Pseudomonadota</taxon>
        <taxon>Alphaproteobacteria</taxon>
        <taxon>Sphingomonadales</taxon>
        <taxon>Erythrobacteraceae</taxon>
        <taxon>Qipengyuania</taxon>
    </lineage>
</organism>
<accession>A0A7S8F451</accession>